<gene>
    <name evidence="2" type="ORF">J5Y05_11545</name>
</gene>
<accession>A0A941B772</accession>
<dbReference type="AlphaFoldDB" id="A0A941B772"/>
<feature type="compositionally biased region" description="Gly residues" evidence="1">
    <location>
        <begin position="340"/>
        <end position="354"/>
    </location>
</feature>
<protein>
    <submittedName>
        <fullName evidence="2">Uncharacterized protein</fullName>
    </submittedName>
</protein>
<dbReference type="Proteomes" id="UP000677875">
    <property type="component" value="Unassembled WGS sequence"/>
</dbReference>
<name>A0A941B772_9ACTN</name>
<reference evidence="2" key="1">
    <citation type="submission" date="2021-04" db="EMBL/GenBank/DDBJ databases">
        <title>Genome seq and assembly of Streptomyces sp. RG38.</title>
        <authorList>
            <person name="Chhetri G."/>
        </authorList>
    </citation>
    <scope>NUCLEOTIDE SEQUENCE</scope>
    <source>
        <strain evidence="2">RG38</strain>
    </source>
</reference>
<comment type="caution">
    <text evidence="2">The sequence shown here is derived from an EMBL/GenBank/DDBJ whole genome shotgun (WGS) entry which is preliminary data.</text>
</comment>
<proteinExistence type="predicted"/>
<evidence type="ECO:0000256" key="1">
    <source>
        <dbReference type="SAM" id="MobiDB-lite"/>
    </source>
</evidence>
<keyword evidence="3" id="KW-1185">Reference proteome</keyword>
<dbReference type="RefSeq" id="WP_210871186.1">
    <property type="nucleotide sequence ID" value="NZ_JAGPNL010000002.1"/>
</dbReference>
<evidence type="ECO:0000313" key="3">
    <source>
        <dbReference type="Proteomes" id="UP000677875"/>
    </source>
</evidence>
<evidence type="ECO:0000313" key="2">
    <source>
        <dbReference type="EMBL" id="MBQ0827143.1"/>
    </source>
</evidence>
<feature type="region of interest" description="Disordered" evidence="1">
    <location>
        <begin position="328"/>
        <end position="362"/>
    </location>
</feature>
<organism evidence="2 3">
    <name type="scientific">Streptomyces tagetis</name>
    <dbReference type="NCBI Taxonomy" id="2820809"/>
    <lineage>
        <taxon>Bacteria</taxon>
        <taxon>Bacillati</taxon>
        <taxon>Actinomycetota</taxon>
        <taxon>Actinomycetes</taxon>
        <taxon>Kitasatosporales</taxon>
        <taxon>Streptomycetaceae</taxon>
        <taxon>Streptomyces</taxon>
    </lineage>
</organism>
<feature type="region of interest" description="Disordered" evidence="1">
    <location>
        <begin position="588"/>
        <end position="609"/>
    </location>
</feature>
<dbReference type="EMBL" id="JAGPNL010000002">
    <property type="protein sequence ID" value="MBQ0827143.1"/>
    <property type="molecule type" value="Genomic_DNA"/>
</dbReference>
<sequence>MLDLISHFAVLDTLRVNLRDRVDSGAVTDTRVEDALTAVEDHYPYAAFGSVVDHLLAHDGTSDAEIGLLRAAATVYADAHSFVTDFRDVRQRFEALAQQPGVSADTYNDLRLSLAGLVDRWEPLVSSLQEYAWNRLQRPLDHLVRHPRADDRPVDAWPWRDVVLSRRTGAFAASLMRGARKAGTPEATAFGVGALAGYAGNAIGSPYLVRGTGGPRRSHPYRDRMAAYAVGAWFRNGLPGVPVGFPTVRYVPVFGPYTSPRLPDWLSTLLTQSLDDVYGGIGLPLPDLQGAYERLVEHWRLVNGFPPLPPAAPVADPLDLRIATTLTPQDIYRPPPPPGTGGTPGPGPGGGGGSIFDPGPGAPPWYMPAHENAWDYVKEACLDILTLPVFLIRVGFWIGHEASDSEPTPQPTSPAPPVTGVRQRLEVPLSQAQVDAVTGGKDVLIAVDLLSQMDQCLHRMTADCLRVMKVTGLLYPEPEELADPLFRQFLVAAPDGDLRWPARPQSDPDRYLRWPDTLEEPLRDASSCVNGAKPVAVLLDGYGGGPTVNREGVDLLVAELLEDSSSPVRVTNLDLDADRGLGEECWTPRAGTSVTDDPVVPERLGYDDL</sequence>